<dbReference type="Pfam" id="PF01494">
    <property type="entry name" value="FAD_binding_3"/>
    <property type="match status" value="1"/>
</dbReference>
<dbReference type="InterPro" id="IPR051104">
    <property type="entry name" value="FAD_monoxygenase"/>
</dbReference>
<keyword evidence="7" id="KW-1185">Reference proteome</keyword>
<feature type="non-terminal residue" evidence="6">
    <location>
        <position position="407"/>
    </location>
</feature>
<evidence type="ECO:0000313" key="6">
    <source>
        <dbReference type="EMBL" id="RFU26924.1"/>
    </source>
</evidence>
<reference evidence="6 7" key="1">
    <citation type="submission" date="2018-05" db="EMBL/GenBank/DDBJ databases">
        <title>Draft genome sequence of Scytalidium lignicola DSM 105466, a ubiquitous saprotrophic fungus.</title>
        <authorList>
            <person name="Buettner E."/>
            <person name="Gebauer A.M."/>
            <person name="Hofrichter M."/>
            <person name="Liers C."/>
            <person name="Kellner H."/>
        </authorList>
    </citation>
    <scope>NUCLEOTIDE SEQUENCE [LARGE SCALE GENOMIC DNA]</scope>
    <source>
        <strain evidence="6 7">DSM 105466</strain>
    </source>
</reference>
<feature type="transmembrane region" description="Helical" evidence="4">
    <location>
        <begin position="12"/>
        <end position="32"/>
    </location>
</feature>
<gene>
    <name evidence="6" type="ORF">B7463_g9431</name>
</gene>
<keyword evidence="4" id="KW-0472">Membrane</keyword>
<keyword evidence="2" id="KW-0274">FAD</keyword>
<dbReference type="PRINTS" id="PR00420">
    <property type="entry name" value="RNGMNOXGNASE"/>
</dbReference>
<dbReference type="OrthoDB" id="417877at2759"/>
<keyword evidence="1" id="KW-0285">Flavoprotein</keyword>
<name>A0A3E2H0J3_SCYLI</name>
<dbReference type="Gene3D" id="3.50.50.60">
    <property type="entry name" value="FAD/NAD(P)-binding domain"/>
    <property type="match status" value="1"/>
</dbReference>
<dbReference type="SUPFAM" id="SSF54373">
    <property type="entry name" value="FAD-linked reductases, C-terminal domain"/>
    <property type="match status" value="1"/>
</dbReference>
<keyword evidence="4" id="KW-0812">Transmembrane</keyword>
<dbReference type="PANTHER" id="PTHR46720:SF3">
    <property type="entry name" value="FAD-BINDING DOMAIN-CONTAINING PROTEIN-RELATED"/>
    <property type="match status" value="1"/>
</dbReference>
<keyword evidence="4" id="KW-1133">Transmembrane helix</keyword>
<feature type="domain" description="FAD-binding" evidence="5">
    <location>
        <begin position="14"/>
        <end position="337"/>
    </location>
</feature>
<dbReference type="SUPFAM" id="SSF51905">
    <property type="entry name" value="FAD/NAD(P)-binding domain"/>
    <property type="match status" value="1"/>
</dbReference>
<dbReference type="OMA" id="THIYESK"/>
<accession>A0A3E2H0J3</accession>
<feature type="non-terminal residue" evidence="6">
    <location>
        <position position="1"/>
    </location>
</feature>
<comment type="caution">
    <text evidence="6">The sequence shown here is derived from an EMBL/GenBank/DDBJ whole genome shotgun (WGS) entry which is preliminary data.</text>
</comment>
<dbReference type="STRING" id="5539.A0A3E2H0J3"/>
<dbReference type="EMBL" id="NCSJ02000233">
    <property type="protein sequence ID" value="RFU26924.1"/>
    <property type="molecule type" value="Genomic_DNA"/>
</dbReference>
<evidence type="ECO:0000313" key="7">
    <source>
        <dbReference type="Proteomes" id="UP000258309"/>
    </source>
</evidence>
<evidence type="ECO:0000259" key="5">
    <source>
        <dbReference type="Pfam" id="PF01494"/>
    </source>
</evidence>
<dbReference type="AlphaFoldDB" id="A0A3E2H0J3"/>
<evidence type="ECO:0000256" key="4">
    <source>
        <dbReference type="SAM" id="Phobius"/>
    </source>
</evidence>
<dbReference type="InterPro" id="IPR002938">
    <property type="entry name" value="FAD-bd"/>
</dbReference>
<protein>
    <recommendedName>
        <fullName evidence="5">FAD-binding domain-containing protein</fullName>
    </recommendedName>
</protein>
<dbReference type="GO" id="GO:0016491">
    <property type="term" value="F:oxidoreductase activity"/>
    <property type="evidence" value="ECO:0007669"/>
    <property type="project" value="UniProtKB-KW"/>
</dbReference>
<evidence type="ECO:0000256" key="3">
    <source>
        <dbReference type="ARBA" id="ARBA00023002"/>
    </source>
</evidence>
<dbReference type="InterPro" id="IPR036188">
    <property type="entry name" value="FAD/NAD-bd_sf"/>
</dbReference>
<evidence type="ECO:0000256" key="1">
    <source>
        <dbReference type="ARBA" id="ARBA00022630"/>
    </source>
</evidence>
<dbReference type="PANTHER" id="PTHR46720">
    <property type="entry name" value="HYDROXYLASE, PUTATIVE (AFU_ORTHOLOGUE AFUA_3G01460)-RELATED"/>
    <property type="match status" value="1"/>
</dbReference>
<keyword evidence="3" id="KW-0560">Oxidoreductase</keyword>
<sequence>MANTASSKAGKPFDVAVLGGGIGGLCLAIGLLKKGVPVTIYEAAPAFSEIGAGVAFGSNSTKAMGLISEEIKEGHERCATRNWSEDKLQTWFDYQLGQDARGHPAGTHIYESKSPRGQSSVHRAHFLDELVKLIPTEIANFGKRLVNYEEDTEGVTLKFEDGTTAKHTCLIGCDGIKSITRQILLGEDNPVSFPHFTGKYAYRGLIPMDKAAVVIGDRAARNSQMYLGHGGHVLTFPVTHGSILNVVAFQSLDKWEDERWVKPVEKQKMMDEFSTWSETVKSVLNLIEKPENWALFNHDPAETYTKGRVCLLGDAAHATTPHQGSGAGMAIEDALILIYDQLRRPRSQKLVATSIECGHLYELELPGYEDDIEKVKENLAYRMKWIWEHDLEADVETAKENFKKQTQ</sequence>
<dbReference type="Proteomes" id="UP000258309">
    <property type="component" value="Unassembled WGS sequence"/>
</dbReference>
<organism evidence="6 7">
    <name type="scientific">Scytalidium lignicola</name>
    <name type="common">Hyphomycete</name>
    <dbReference type="NCBI Taxonomy" id="5539"/>
    <lineage>
        <taxon>Eukaryota</taxon>
        <taxon>Fungi</taxon>
        <taxon>Dikarya</taxon>
        <taxon>Ascomycota</taxon>
        <taxon>Pezizomycotina</taxon>
        <taxon>Leotiomycetes</taxon>
        <taxon>Leotiomycetes incertae sedis</taxon>
        <taxon>Scytalidium</taxon>
    </lineage>
</organism>
<dbReference type="GO" id="GO:0044550">
    <property type="term" value="P:secondary metabolite biosynthetic process"/>
    <property type="evidence" value="ECO:0007669"/>
    <property type="project" value="TreeGrafter"/>
</dbReference>
<evidence type="ECO:0000256" key="2">
    <source>
        <dbReference type="ARBA" id="ARBA00022827"/>
    </source>
</evidence>
<proteinExistence type="predicted"/>
<dbReference type="GO" id="GO:0071949">
    <property type="term" value="F:FAD binding"/>
    <property type="evidence" value="ECO:0007669"/>
    <property type="project" value="InterPro"/>
</dbReference>